<dbReference type="EC" id="3.2.1.52" evidence="3"/>
<dbReference type="InterPro" id="IPR054579">
    <property type="entry name" value="GCE-like_dom"/>
</dbReference>
<comment type="caution">
    <text evidence="13">The sequence shown here is derived from an EMBL/GenBank/DDBJ whole genome shotgun (WGS) entry which is preliminary data.</text>
</comment>
<evidence type="ECO:0000313" key="14">
    <source>
        <dbReference type="Proteomes" id="UP000810252"/>
    </source>
</evidence>
<dbReference type="Gene3D" id="3.30.379.10">
    <property type="entry name" value="Chitobiase/beta-hexosaminidase domain 2-like"/>
    <property type="match status" value="1"/>
</dbReference>
<dbReference type="EMBL" id="JADIMQ010000060">
    <property type="protein sequence ID" value="MBO8448455.1"/>
    <property type="molecule type" value="Genomic_DNA"/>
</dbReference>
<evidence type="ECO:0000256" key="5">
    <source>
        <dbReference type="ARBA" id="ARBA00022729"/>
    </source>
</evidence>
<dbReference type="SUPFAM" id="SSF51445">
    <property type="entry name" value="(Trans)glycosidases"/>
    <property type="match status" value="1"/>
</dbReference>
<evidence type="ECO:0000256" key="4">
    <source>
        <dbReference type="ARBA" id="ARBA00022487"/>
    </source>
</evidence>
<evidence type="ECO:0000256" key="7">
    <source>
        <dbReference type="ARBA" id="ARBA00023295"/>
    </source>
</evidence>
<feature type="active site" description="Proton donor" evidence="8">
    <location>
        <position position="348"/>
    </location>
</feature>
<evidence type="ECO:0000256" key="6">
    <source>
        <dbReference type="ARBA" id="ARBA00022801"/>
    </source>
</evidence>
<feature type="signal peptide" evidence="9">
    <location>
        <begin position="1"/>
        <end position="20"/>
    </location>
</feature>
<feature type="domain" description="Glycoside hydrolase family 20 catalytic" evidence="10">
    <location>
        <begin position="172"/>
        <end position="519"/>
    </location>
</feature>
<dbReference type="InterPro" id="IPR015883">
    <property type="entry name" value="Glyco_hydro_20_cat"/>
</dbReference>
<evidence type="ECO:0000256" key="8">
    <source>
        <dbReference type="PIRSR" id="PIRSR625705-1"/>
    </source>
</evidence>
<evidence type="ECO:0000256" key="1">
    <source>
        <dbReference type="ARBA" id="ARBA00001231"/>
    </source>
</evidence>
<evidence type="ECO:0000259" key="12">
    <source>
        <dbReference type="Pfam" id="PF22244"/>
    </source>
</evidence>
<dbReference type="Pfam" id="PF02838">
    <property type="entry name" value="Glyco_hydro_20b"/>
    <property type="match status" value="1"/>
</dbReference>
<keyword evidence="7" id="KW-0326">Glycosidase</keyword>
<keyword evidence="4" id="KW-0719">Serine esterase</keyword>
<sequence length="945" mass="105258">MRKFLLTAALVSSGVCLCGAATVDIVPAPLHCICTDDRMEVGDRLLIYASSAQADSVARVWKESLEREYPAGVTETEEGFMRIVSPAVLPEIEFTRNWRKADLVLGLDLSLEMEEYLLEITGEGARVSGGSTAGMMWGLQTFSQLLTGSADRYSCGEGLVLPGVSIKDKPRFSYRGAMLDCSRHFFSVDDVKSFIDIMVMHKLNTFHWHLTDDQGWRIEIRKYPLLTKTGSVRKETLVGHIQKSKEYDGTPYGGFYTQDEIRDVVAYASARGVTIVPEIEMPGHAQALLASYPSLGCRGEGYQVRTTWGISSDAVCLGKDEVYTFFRDVLDEVVELFPGEVIHIGGDEVRFDDWKNCPRCQAKMKELGIESEHQLQGHLVSEMEKYLAKKGRKILGWDEILAAGVSENAIVMSWRGASHGTEAARTGNDVVMAPNSYFYLNYYQTEDPEANKEPLSIGGCVPMEKSWSFDPFEGLDKEASRHILGIQANLWTEYIGTFDKAQYMLLPRLAALSEVSWSASRDSYPAFLARVRNALVPVYQYHGLIYAPYAFSRASFDEAAIRPYCLPDPLVTADGKKVGSARAWENGRRGEIMDQFSGQMYGTLPGSDVEMSSVCLEESGDALGGKASRRQVELTFTRDGVSRKALLLIYIPNGVEGPVPCFLGFNFQGNQTVSTDPAVIRSQYSEWPVGNKSSRWDIERVIDSGYALVTAHYYDFFYDKEDGDFEGKYPKSIYPLWGKSSSGDFGPGEGRAISAWAWGYSRVLDYIGASESRIDSSRVAVMGHSRLGKAALWAGANDSRFALVISNDSGCCGAALSKRRIGEDFHRILRFRHWFCKDFDIYKDNEEAVPFDQHELLALIAPRPLYVASAEDDIWADPKGEYLSIAEASRVYSLYGYGTLPADKVPEVDTPVVAGRTGYHVRTGGHDVTAYDWKCFIDFADRYLK</sequence>
<dbReference type="PRINTS" id="PR00738">
    <property type="entry name" value="GLHYDRLASE20"/>
</dbReference>
<evidence type="ECO:0000256" key="9">
    <source>
        <dbReference type="SAM" id="SignalP"/>
    </source>
</evidence>
<dbReference type="PANTHER" id="PTHR22600">
    <property type="entry name" value="BETA-HEXOSAMINIDASE"/>
    <property type="match status" value="1"/>
</dbReference>
<dbReference type="GO" id="GO:0030203">
    <property type="term" value="P:glycosaminoglycan metabolic process"/>
    <property type="evidence" value="ECO:0007669"/>
    <property type="project" value="TreeGrafter"/>
</dbReference>
<evidence type="ECO:0000256" key="2">
    <source>
        <dbReference type="ARBA" id="ARBA00006285"/>
    </source>
</evidence>
<name>A0A9D9HBV1_9BACT</name>
<dbReference type="InterPro" id="IPR015882">
    <property type="entry name" value="HEX_bac_N"/>
</dbReference>
<dbReference type="InterPro" id="IPR017853">
    <property type="entry name" value="GH"/>
</dbReference>
<dbReference type="CDD" id="cd06563">
    <property type="entry name" value="GH20_chitobiase-like"/>
    <property type="match status" value="1"/>
</dbReference>
<feature type="domain" description="Beta-hexosaminidase bacterial type N-terminal" evidence="11">
    <location>
        <begin position="24"/>
        <end position="168"/>
    </location>
</feature>
<protein>
    <recommendedName>
        <fullName evidence="3">beta-N-acetylhexosaminidase</fullName>
        <ecNumber evidence="3">3.2.1.52</ecNumber>
    </recommendedName>
</protein>
<dbReference type="AlphaFoldDB" id="A0A9D9HBV1"/>
<evidence type="ECO:0000259" key="10">
    <source>
        <dbReference type="Pfam" id="PF00728"/>
    </source>
</evidence>
<reference evidence="13" key="2">
    <citation type="journal article" date="2021" name="PeerJ">
        <title>Extensive microbial diversity within the chicken gut microbiome revealed by metagenomics and culture.</title>
        <authorList>
            <person name="Gilroy R."/>
            <person name="Ravi A."/>
            <person name="Getino M."/>
            <person name="Pursley I."/>
            <person name="Horton D.L."/>
            <person name="Alikhan N.F."/>
            <person name="Baker D."/>
            <person name="Gharbi K."/>
            <person name="Hall N."/>
            <person name="Watson M."/>
            <person name="Adriaenssens E.M."/>
            <person name="Foster-Nyarko E."/>
            <person name="Jarju S."/>
            <person name="Secka A."/>
            <person name="Antonio M."/>
            <person name="Oren A."/>
            <person name="Chaudhuri R.R."/>
            <person name="La Ragione R."/>
            <person name="Hildebrand F."/>
            <person name="Pallen M.J."/>
        </authorList>
    </citation>
    <scope>NUCLEOTIDE SEQUENCE</scope>
    <source>
        <strain evidence="13">20514</strain>
    </source>
</reference>
<accession>A0A9D9HBV1</accession>
<comment type="catalytic activity">
    <reaction evidence="1">
        <text>Hydrolysis of terminal non-reducing N-acetyl-D-hexosamine residues in N-acetyl-beta-D-hexosaminides.</text>
        <dbReference type="EC" id="3.2.1.52"/>
    </reaction>
</comment>
<dbReference type="Proteomes" id="UP000810252">
    <property type="component" value="Unassembled WGS sequence"/>
</dbReference>
<evidence type="ECO:0000256" key="3">
    <source>
        <dbReference type="ARBA" id="ARBA00012663"/>
    </source>
</evidence>
<gene>
    <name evidence="13" type="ORF">IAC29_04200</name>
</gene>
<dbReference type="InterPro" id="IPR029058">
    <property type="entry name" value="AB_hydrolase_fold"/>
</dbReference>
<evidence type="ECO:0000259" key="11">
    <source>
        <dbReference type="Pfam" id="PF02838"/>
    </source>
</evidence>
<proteinExistence type="inferred from homology"/>
<dbReference type="GO" id="GO:0016020">
    <property type="term" value="C:membrane"/>
    <property type="evidence" value="ECO:0007669"/>
    <property type="project" value="TreeGrafter"/>
</dbReference>
<feature type="domain" description="4-O-methyl-glucuronoyl methylesterase-like" evidence="12">
    <location>
        <begin position="733"/>
        <end position="896"/>
    </location>
</feature>
<dbReference type="InterPro" id="IPR029018">
    <property type="entry name" value="Hex-like_dom2"/>
</dbReference>
<dbReference type="Gene3D" id="3.40.50.1820">
    <property type="entry name" value="alpha/beta hydrolase"/>
    <property type="match status" value="1"/>
</dbReference>
<dbReference type="GO" id="GO:0052689">
    <property type="term" value="F:carboxylic ester hydrolase activity"/>
    <property type="evidence" value="ECO:0007669"/>
    <property type="project" value="UniProtKB-KW"/>
</dbReference>
<comment type="similarity">
    <text evidence="2">Belongs to the glycosyl hydrolase 20 family.</text>
</comment>
<dbReference type="PANTHER" id="PTHR22600:SF57">
    <property type="entry name" value="BETA-N-ACETYLHEXOSAMINIDASE"/>
    <property type="match status" value="1"/>
</dbReference>
<dbReference type="GO" id="GO:0004563">
    <property type="term" value="F:beta-N-acetylhexosaminidase activity"/>
    <property type="evidence" value="ECO:0007669"/>
    <property type="project" value="UniProtKB-EC"/>
</dbReference>
<evidence type="ECO:0000313" key="13">
    <source>
        <dbReference type="EMBL" id="MBO8448455.1"/>
    </source>
</evidence>
<dbReference type="InterPro" id="IPR025705">
    <property type="entry name" value="Beta_hexosaminidase_sua/sub"/>
</dbReference>
<dbReference type="Pfam" id="PF00728">
    <property type="entry name" value="Glyco_hydro_20"/>
    <property type="match status" value="1"/>
</dbReference>
<dbReference type="Gene3D" id="3.20.20.80">
    <property type="entry name" value="Glycosidases"/>
    <property type="match status" value="1"/>
</dbReference>
<reference evidence="13" key="1">
    <citation type="submission" date="2020-10" db="EMBL/GenBank/DDBJ databases">
        <authorList>
            <person name="Gilroy R."/>
        </authorList>
    </citation>
    <scope>NUCLEOTIDE SEQUENCE</scope>
    <source>
        <strain evidence="13">20514</strain>
    </source>
</reference>
<dbReference type="SUPFAM" id="SSF53474">
    <property type="entry name" value="alpha/beta-Hydrolases"/>
    <property type="match status" value="1"/>
</dbReference>
<dbReference type="Pfam" id="PF22244">
    <property type="entry name" value="GCE_fung"/>
    <property type="match status" value="1"/>
</dbReference>
<keyword evidence="5 9" id="KW-0732">Signal</keyword>
<feature type="chain" id="PRO_5039172367" description="beta-N-acetylhexosaminidase" evidence="9">
    <location>
        <begin position="21"/>
        <end position="945"/>
    </location>
</feature>
<keyword evidence="6" id="KW-0378">Hydrolase</keyword>
<dbReference type="SUPFAM" id="SSF55545">
    <property type="entry name" value="beta-N-acetylhexosaminidase-like domain"/>
    <property type="match status" value="1"/>
</dbReference>
<dbReference type="GO" id="GO:0005975">
    <property type="term" value="P:carbohydrate metabolic process"/>
    <property type="evidence" value="ECO:0007669"/>
    <property type="project" value="InterPro"/>
</dbReference>
<organism evidence="13 14">
    <name type="scientific">Candidatus Cryptobacteroides merdigallinarum</name>
    <dbReference type="NCBI Taxonomy" id="2840770"/>
    <lineage>
        <taxon>Bacteria</taxon>
        <taxon>Pseudomonadati</taxon>
        <taxon>Bacteroidota</taxon>
        <taxon>Bacteroidia</taxon>
        <taxon>Bacteroidales</taxon>
        <taxon>Candidatus Cryptobacteroides</taxon>
    </lineage>
</organism>